<reference evidence="5 6" key="1">
    <citation type="submission" date="2018-05" db="EMBL/GenBank/DDBJ databases">
        <title>Genome Sequence of an Efficient Indole-Degrading Bacterium, Alcaligenes sp.YBY.</title>
        <authorList>
            <person name="Yang B."/>
        </authorList>
    </citation>
    <scope>NUCLEOTIDE SEQUENCE [LARGE SCALE GENOMIC DNA]</scope>
    <source>
        <strain evidence="5 6">YBY</strain>
    </source>
</reference>
<keyword evidence="2" id="KW-0659">Purine metabolism</keyword>
<evidence type="ECO:0000256" key="1">
    <source>
        <dbReference type="ARBA" id="ARBA00011738"/>
    </source>
</evidence>
<dbReference type="AlphaFoldDB" id="A0A2U2BL52"/>
<evidence type="ECO:0000313" key="6">
    <source>
        <dbReference type="Proteomes" id="UP000245216"/>
    </source>
</evidence>
<evidence type="ECO:0000313" key="5">
    <source>
        <dbReference type="EMBL" id="PWE14748.1"/>
    </source>
</evidence>
<protein>
    <submittedName>
        <fullName evidence="5">Ureidoglycolate hydrolase</fullName>
    </submittedName>
</protein>
<organism evidence="5 6">
    <name type="scientific">Alcaligenes faecalis</name>
    <dbReference type="NCBI Taxonomy" id="511"/>
    <lineage>
        <taxon>Bacteria</taxon>
        <taxon>Pseudomonadati</taxon>
        <taxon>Pseudomonadota</taxon>
        <taxon>Betaproteobacteria</taxon>
        <taxon>Burkholderiales</taxon>
        <taxon>Alcaligenaceae</taxon>
        <taxon>Alcaligenes</taxon>
    </lineage>
</organism>
<evidence type="ECO:0000256" key="4">
    <source>
        <dbReference type="ARBA" id="ARBA00047684"/>
    </source>
</evidence>
<reference evidence="5 6" key="2">
    <citation type="submission" date="2018-05" db="EMBL/GenBank/DDBJ databases">
        <authorList>
            <person name="Lanie J.A."/>
            <person name="Ng W.-L."/>
            <person name="Kazmierczak K.M."/>
            <person name="Andrzejewski T.M."/>
            <person name="Davidsen T.M."/>
            <person name="Wayne K.J."/>
            <person name="Tettelin H."/>
            <person name="Glass J.I."/>
            <person name="Rusch D."/>
            <person name="Podicherti R."/>
            <person name="Tsui H.-C.T."/>
            <person name="Winkler M.E."/>
        </authorList>
    </citation>
    <scope>NUCLEOTIDE SEQUENCE [LARGE SCALE GENOMIC DNA]</scope>
    <source>
        <strain evidence="5 6">YBY</strain>
    </source>
</reference>
<dbReference type="InterPro" id="IPR011051">
    <property type="entry name" value="RmlC_Cupin_sf"/>
</dbReference>
<evidence type="ECO:0000256" key="2">
    <source>
        <dbReference type="ARBA" id="ARBA00022631"/>
    </source>
</evidence>
<dbReference type="PANTHER" id="PTHR21221">
    <property type="entry name" value="UREIDOGLYCOLATE HYDROLASE"/>
    <property type="match status" value="1"/>
</dbReference>
<comment type="subunit">
    <text evidence="1">Homodimer.</text>
</comment>
<dbReference type="STRING" id="511.UZ73_07490"/>
<comment type="catalytic activity">
    <reaction evidence="4">
        <text>(S)-ureidoglycolate = urea + glyoxylate</text>
        <dbReference type="Rhea" id="RHEA:11304"/>
        <dbReference type="ChEBI" id="CHEBI:16199"/>
        <dbReference type="ChEBI" id="CHEBI:36655"/>
        <dbReference type="ChEBI" id="CHEBI:57296"/>
        <dbReference type="EC" id="4.3.2.3"/>
    </reaction>
</comment>
<dbReference type="InterPro" id="IPR024060">
    <property type="entry name" value="Ureidoglycolate_lyase_dom_sf"/>
</dbReference>
<sequence length="178" mass="19113">MSTPITLTPQPLSPEAFAPYGWMLGKGLVTAPATAAFSNAATDFWHEHAFDTGPSGQTEVLWVNYRIQDRNITTLENHLLTQQALIPLTGEVIHIVAESKPEGGPNLSTLKAFRIPQGQGVCMRPGCWHSSRVAGGEVACLMLTRISTTVDLVAHLSEGKPAVESELCPLEQSVVVAL</sequence>
<accession>A0A2U2BL52</accession>
<dbReference type="EMBL" id="QEXO01000002">
    <property type="protein sequence ID" value="PWE14748.1"/>
    <property type="molecule type" value="Genomic_DNA"/>
</dbReference>
<proteinExistence type="predicted"/>
<keyword evidence="3" id="KW-0456">Lyase</keyword>
<dbReference type="Gene3D" id="2.60.120.480">
    <property type="entry name" value="Ureidoglycolate hydrolase"/>
    <property type="match status" value="1"/>
</dbReference>
<dbReference type="Pfam" id="PF04115">
    <property type="entry name" value="Ureidogly_lyase"/>
    <property type="match status" value="1"/>
</dbReference>
<gene>
    <name evidence="5" type="ORF">DF183_08595</name>
</gene>
<keyword evidence="5" id="KW-0378">Hydrolase</keyword>
<dbReference type="SUPFAM" id="SSF51182">
    <property type="entry name" value="RmlC-like cupins"/>
    <property type="match status" value="1"/>
</dbReference>
<dbReference type="Proteomes" id="UP000245216">
    <property type="component" value="Unassembled WGS sequence"/>
</dbReference>
<comment type="caution">
    <text evidence="5">The sequence shown here is derived from an EMBL/GenBank/DDBJ whole genome shotgun (WGS) entry which is preliminary data.</text>
</comment>
<dbReference type="GO" id="GO:0000256">
    <property type="term" value="P:allantoin catabolic process"/>
    <property type="evidence" value="ECO:0007669"/>
    <property type="project" value="InterPro"/>
</dbReference>
<dbReference type="RefSeq" id="WP_109088857.1">
    <property type="nucleotide sequence ID" value="NZ_QEXO01000002.1"/>
</dbReference>
<dbReference type="GO" id="GO:0006144">
    <property type="term" value="P:purine nucleobase metabolic process"/>
    <property type="evidence" value="ECO:0007669"/>
    <property type="project" value="UniProtKB-KW"/>
</dbReference>
<dbReference type="GO" id="GO:0004848">
    <property type="term" value="F:ureidoglycolate hydrolase activity"/>
    <property type="evidence" value="ECO:0007669"/>
    <property type="project" value="InterPro"/>
</dbReference>
<dbReference type="InterPro" id="IPR007247">
    <property type="entry name" value="Ureidogly_lyase"/>
</dbReference>
<evidence type="ECO:0000256" key="3">
    <source>
        <dbReference type="ARBA" id="ARBA00023239"/>
    </source>
</evidence>
<dbReference type="PANTHER" id="PTHR21221:SF1">
    <property type="entry name" value="UREIDOGLYCOLATE LYASE"/>
    <property type="match status" value="1"/>
</dbReference>
<dbReference type="GO" id="GO:0050385">
    <property type="term" value="F:ureidoglycolate lyase activity"/>
    <property type="evidence" value="ECO:0007669"/>
    <property type="project" value="UniProtKB-EC"/>
</dbReference>
<name>A0A2U2BL52_ALCFA</name>